<dbReference type="AlphaFoldDB" id="A0A1L7WD35"/>
<dbReference type="EMBL" id="FJOG01000001">
    <property type="protein sequence ID" value="CZR50690.1"/>
    <property type="molecule type" value="Genomic_DNA"/>
</dbReference>
<evidence type="ECO:0000256" key="3">
    <source>
        <dbReference type="ARBA" id="ARBA00022989"/>
    </source>
</evidence>
<evidence type="ECO:0000256" key="4">
    <source>
        <dbReference type="ARBA" id="ARBA00023136"/>
    </source>
</evidence>
<evidence type="ECO:0000313" key="8">
    <source>
        <dbReference type="Proteomes" id="UP000184330"/>
    </source>
</evidence>
<proteinExistence type="predicted"/>
<comment type="subcellular location">
    <subcellularLocation>
        <location evidence="1">Membrane</location>
        <topology evidence="1">Multi-pass membrane protein</topology>
    </subcellularLocation>
</comment>
<dbReference type="PANTHER" id="PTHR23502">
    <property type="entry name" value="MAJOR FACILITATOR SUPERFAMILY"/>
    <property type="match status" value="1"/>
</dbReference>
<feature type="transmembrane region" description="Helical" evidence="5">
    <location>
        <begin position="483"/>
        <end position="507"/>
    </location>
</feature>
<feature type="transmembrane region" description="Helical" evidence="5">
    <location>
        <begin position="70"/>
        <end position="95"/>
    </location>
</feature>
<sequence length="559" mass="62268">MGMWILEPKSMEHVPGTTKYFDDPERPQVAGAESAGLKCDTSGPVPIILVPQPSDDPNDPLNWPLWKRDLILLILSIVSIFATCLGPILAANTLTLSLFFSLKFTKIALLTGYFLLGVGLAGILYIPSARIWGKRHLFLWGTLLIVVASAWGGASRSYRSLLWSRIWQGIGTAPFEALVNASVGDMYFVHERGKRMALTNLAVFGGAFFTPILVGKITHTIGWWWTFYFVAMFAGVCLPLVFFFVPETAYRRDSRLNTDMASNEDVSMHLNSNEIKTVIHTTTPGTTTETETVYITSAEPPGANTPLASWSQRLAIFNGRKTDESFFKLFLRPFPLFAHPAILWACLIQGTMIGWTVFIGIILAAIFLGPPLFWDEVNTGYAYTGAFIGAIIGFLIVGILADWSARYMTRKNNGIYEPEFRIVLVIPQLIFGCAGLYLFGVTSATLTHYSWVLPVFAFGLEVGGMVIGAVASSLYIVDAHRDLAIEAFTCMLIFKNFFCFGLTWSAYEWLVHGGVFKTFMWISSIQIVICLLSIPMYVFGKRNRAYFHKHDILKLTGLH</sequence>
<feature type="transmembrane region" description="Helical" evidence="5">
    <location>
        <begin position="341"/>
        <end position="368"/>
    </location>
</feature>
<dbReference type="PROSITE" id="PS50850">
    <property type="entry name" value="MFS"/>
    <property type="match status" value="1"/>
</dbReference>
<dbReference type="GO" id="GO:0005886">
    <property type="term" value="C:plasma membrane"/>
    <property type="evidence" value="ECO:0007669"/>
    <property type="project" value="TreeGrafter"/>
</dbReference>
<feature type="domain" description="Major facilitator superfamily (MFS) profile" evidence="6">
    <location>
        <begin position="71"/>
        <end position="559"/>
    </location>
</feature>
<dbReference type="InterPro" id="IPR020846">
    <property type="entry name" value="MFS_dom"/>
</dbReference>
<feature type="transmembrane region" description="Helical" evidence="5">
    <location>
        <begin position="422"/>
        <end position="439"/>
    </location>
</feature>
<keyword evidence="3 5" id="KW-1133">Transmembrane helix</keyword>
<feature type="transmembrane region" description="Helical" evidence="5">
    <location>
        <begin position="380"/>
        <end position="401"/>
    </location>
</feature>
<dbReference type="Pfam" id="PF07690">
    <property type="entry name" value="MFS_1"/>
    <property type="match status" value="1"/>
</dbReference>
<dbReference type="STRING" id="576137.A0A1L7WD35"/>
<feature type="transmembrane region" description="Helical" evidence="5">
    <location>
        <begin position="451"/>
        <end position="476"/>
    </location>
</feature>
<name>A0A1L7WD35_9HELO</name>
<evidence type="ECO:0000256" key="1">
    <source>
        <dbReference type="ARBA" id="ARBA00004141"/>
    </source>
</evidence>
<feature type="transmembrane region" description="Helical" evidence="5">
    <location>
        <begin position="107"/>
        <end position="125"/>
    </location>
</feature>
<accession>A0A1L7WD35</accession>
<feature type="transmembrane region" description="Helical" evidence="5">
    <location>
        <begin position="166"/>
        <end position="189"/>
    </location>
</feature>
<gene>
    <name evidence="7" type="ORF">PAC_00564</name>
</gene>
<keyword evidence="2 5" id="KW-0812">Transmembrane</keyword>
<dbReference type="InterPro" id="IPR011701">
    <property type="entry name" value="MFS"/>
</dbReference>
<dbReference type="OrthoDB" id="2585655at2759"/>
<feature type="transmembrane region" description="Helical" evidence="5">
    <location>
        <begin position="223"/>
        <end position="245"/>
    </location>
</feature>
<dbReference type="Proteomes" id="UP000184330">
    <property type="component" value="Unassembled WGS sequence"/>
</dbReference>
<dbReference type="PANTHER" id="PTHR23502:SF29">
    <property type="entry name" value="TRANSPORTER, PUTATIVE (AFU_ORTHOLOGUE AFUA_6G06680)-RELATED"/>
    <property type="match status" value="1"/>
</dbReference>
<reference evidence="7 8" key="1">
    <citation type="submission" date="2016-03" db="EMBL/GenBank/DDBJ databases">
        <authorList>
            <person name="Ploux O."/>
        </authorList>
    </citation>
    <scope>NUCLEOTIDE SEQUENCE [LARGE SCALE GENOMIC DNA]</scope>
    <source>
        <strain evidence="7 8">UAMH 11012</strain>
    </source>
</reference>
<dbReference type="InterPro" id="IPR036259">
    <property type="entry name" value="MFS_trans_sf"/>
</dbReference>
<evidence type="ECO:0000256" key="5">
    <source>
        <dbReference type="SAM" id="Phobius"/>
    </source>
</evidence>
<feature type="transmembrane region" description="Helical" evidence="5">
    <location>
        <begin position="196"/>
        <end position="217"/>
    </location>
</feature>
<evidence type="ECO:0000313" key="7">
    <source>
        <dbReference type="EMBL" id="CZR50690.1"/>
    </source>
</evidence>
<evidence type="ECO:0000259" key="6">
    <source>
        <dbReference type="PROSITE" id="PS50850"/>
    </source>
</evidence>
<dbReference type="Gene3D" id="1.20.1250.20">
    <property type="entry name" value="MFS general substrate transporter like domains"/>
    <property type="match status" value="1"/>
</dbReference>
<organism evidence="7 8">
    <name type="scientific">Phialocephala subalpina</name>
    <dbReference type="NCBI Taxonomy" id="576137"/>
    <lineage>
        <taxon>Eukaryota</taxon>
        <taxon>Fungi</taxon>
        <taxon>Dikarya</taxon>
        <taxon>Ascomycota</taxon>
        <taxon>Pezizomycotina</taxon>
        <taxon>Leotiomycetes</taxon>
        <taxon>Helotiales</taxon>
        <taxon>Mollisiaceae</taxon>
        <taxon>Phialocephala</taxon>
        <taxon>Phialocephala fortinii species complex</taxon>
    </lineage>
</organism>
<dbReference type="SUPFAM" id="SSF103473">
    <property type="entry name" value="MFS general substrate transporter"/>
    <property type="match status" value="1"/>
</dbReference>
<feature type="transmembrane region" description="Helical" evidence="5">
    <location>
        <begin position="137"/>
        <end position="154"/>
    </location>
</feature>
<protein>
    <submittedName>
        <fullName evidence="7">Related to transporter protein HOL1</fullName>
    </submittedName>
</protein>
<keyword evidence="8" id="KW-1185">Reference proteome</keyword>
<evidence type="ECO:0000256" key="2">
    <source>
        <dbReference type="ARBA" id="ARBA00022692"/>
    </source>
</evidence>
<keyword evidence="4 5" id="KW-0472">Membrane</keyword>
<dbReference type="GO" id="GO:0022857">
    <property type="term" value="F:transmembrane transporter activity"/>
    <property type="evidence" value="ECO:0007669"/>
    <property type="project" value="InterPro"/>
</dbReference>
<feature type="transmembrane region" description="Helical" evidence="5">
    <location>
        <begin position="519"/>
        <end position="539"/>
    </location>
</feature>